<evidence type="ECO:0000313" key="3">
    <source>
        <dbReference type="Proteomes" id="UP000030747"/>
    </source>
</evidence>
<evidence type="ECO:0000256" key="1">
    <source>
        <dbReference type="SAM" id="MobiDB-lite"/>
    </source>
</evidence>
<feature type="compositionally biased region" description="Low complexity" evidence="1">
    <location>
        <begin position="20"/>
        <end position="32"/>
    </location>
</feature>
<gene>
    <name evidence="2" type="ORF">ETH_00035525</name>
</gene>
<dbReference type="RefSeq" id="XP_013229939.1">
    <property type="nucleotide sequence ID" value="XM_013374485.1"/>
</dbReference>
<reference evidence="2" key="1">
    <citation type="submission" date="2013-10" db="EMBL/GenBank/DDBJ databases">
        <title>Genomic analysis of the causative agents of coccidiosis in chickens.</title>
        <authorList>
            <person name="Reid A.J."/>
            <person name="Blake D."/>
            <person name="Billington K."/>
            <person name="Browne H."/>
            <person name="Dunn M."/>
            <person name="Hung S."/>
            <person name="Kawahara F."/>
            <person name="Miranda-Saavedra D."/>
            <person name="Mourier T."/>
            <person name="Nagra H."/>
            <person name="Otto T.D."/>
            <person name="Rawlings N."/>
            <person name="Sanchez A."/>
            <person name="Sanders M."/>
            <person name="Subramaniam C."/>
            <person name="Tay Y."/>
            <person name="Dear P."/>
            <person name="Doerig C."/>
            <person name="Gruber A."/>
            <person name="Parkinson J."/>
            <person name="Shirley M."/>
            <person name="Wan K.L."/>
            <person name="Berriman M."/>
            <person name="Tomley F."/>
            <person name="Pain A."/>
        </authorList>
    </citation>
    <scope>NUCLEOTIDE SEQUENCE [LARGE SCALE GENOMIC DNA]</scope>
    <source>
        <strain evidence="2">Houghton</strain>
    </source>
</reference>
<name>U6KS39_EIMTE</name>
<feature type="region of interest" description="Disordered" evidence="1">
    <location>
        <begin position="1"/>
        <end position="49"/>
    </location>
</feature>
<feature type="non-terminal residue" evidence="2">
    <location>
        <position position="1"/>
    </location>
</feature>
<keyword evidence="3" id="KW-1185">Reference proteome</keyword>
<accession>U6KS39</accession>
<dbReference type="AlphaFoldDB" id="U6KS39"/>
<organism evidence="2 3">
    <name type="scientific">Eimeria tenella</name>
    <name type="common">Coccidian parasite</name>
    <dbReference type="NCBI Taxonomy" id="5802"/>
    <lineage>
        <taxon>Eukaryota</taxon>
        <taxon>Sar</taxon>
        <taxon>Alveolata</taxon>
        <taxon>Apicomplexa</taxon>
        <taxon>Conoidasida</taxon>
        <taxon>Coccidia</taxon>
        <taxon>Eucoccidiorida</taxon>
        <taxon>Eimeriorina</taxon>
        <taxon>Eimeriidae</taxon>
        <taxon>Eimeria</taxon>
    </lineage>
</organism>
<dbReference type="EMBL" id="HG674219">
    <property type="protein sequence ID" value="CDJ39184.1"/>
    <property type="molecule type" value="Genomic_DNA"/>
</dbReference>
<protein>
    <submittedName>
        <fullName evidence="2">Uncharacterized protein</fullName>
    </submittedName>
</protein>
<proteinExistence type="predicted"/>
<evidence type="ECO:0000313" key="2">
    <source>
        <dbReference type="EMBL" id="CDJ39184.1"/>
    </source>
</evidence>
<feature type="compositionally biased region" description="Basic and acidic residues" evidence="1">
    <location>
        <begin position="34"/>
        <end position="43"/>
    </location>
</feature>
<reference evidence="2" key="2">
    <citation type="submission" date="2013-10" db="EMBL/GenBank/DDBJ databases">
        <authorList>
            <person name="Aslett M."/>
        </authorList>
    </citation>
    <scope>NUCLEOTIDE SEQUENCE [LARGE SCALE GENOMIC DNA]</scope>
    <source>
        <strain evidence="2">Houghton</strain>
    </source>
</reference>
<dbReference type="Proteomes" id="UP000030747">
    <property type="component" value="Unassembled WGS sequence"/>
</dbReference>
<sequence length="49" mass="5949">RQWGAMRDLSHATAPARRTLQQQQQQQQLQQQFDTRREEELWEPRSQTA</sequence>
<dbReference type="GeneID" id="25256146"/>